<dbReference type="Proteomes" id="UP000013750">
    <property type="component" value="Unassembled WGS sequence"/>
</dbReference>
<gene>
    <name evidence="2" type="ORF">I592_03785</name>
    <name evidence="1" type="ORF">UKC_00576</name>
</gene>
<organism evidence="1 3">
    <name type="scientific">Enterococcus gilvus ATCC BAA-350</name>
    <dbReference type="NCBI Taxonomy" id="1158614"/>
    <lineage>
        <taxon>Bacteria</taxon>
        <taxon>Bacillati</taxon>
        <taxon>Bacillota</taxon>
        <taxon>Bacilli</taxon>
        <taxon>Lactobacillales</taxon>
        <taxon>Enterococcaceae</taxon>
        <taxon>Enterococcus</taxon>
    </lineage>
</organism>
<evidence type="ECO:0000313" key="1">
    <source>
        <dbReference type="EMBL" id="EOI58503.1"/>
    </source>
</evidence>
<comment type="caution">
    <text evidence="1">The sequence shown here is derived from an EMBL/GenBank/DDBJ whole genome shotgun (WGS) entry which is preliminary data.</text>
</comment>
<dbReference type="PATRIC" id="fig|1158614.3.peg.592"/>
<dbReference type="RefSeq" id="WP_010779025.1">
    <property type="nucleotide sequence ID" value="NZ_ASWH01000002.1"/>
</dbReference>
<dbReference type="Proteomes" id="UP000014160">
    <property type="component" value="Unassembled WGS sequence"/>
</dbReference>
<evidence type="ECO:0000313" key="4">
    <source>
        <dbReference type="Proteomes" id="UP000014160"/>
    </source>
</evidence>
<proteinExistence type="predicted"/>
<dbReference type="AlphaFoldDB" id="R2XVE5"/>
<dbReference type="EMBL" id="AJDQ01000003">
    <property type="protein sequence ID" value="EOI58503.1"/>
    <property type="molecule type" value="Genomic_DNA"/>
</dbReference>
<dbReference type="HOGENOM" id="CLU_764308_0_0_9"/>
<evidence type="ECO:0000313" key="2">
    <source>
        <dbReference type="EMBL" id="EOW79645.1"/>
    </source>
</evidence>
<sequence length="361" mass="42422">MFKYICPFEGFKDIQSLKDENYSIVIDSNICVYLDSYFDQPSLMMNQYLSSEKGKEVAYSLIEFLTEIKTNENLTVDFSSAMEETCRDSVTRSLDSKKMFSRIDKMLILLEELSLSEVINPKGSFEKYLTKNSEAAVNYIVNDEEFKSRQEKEDSLAFNTSYLYCLKLFELEKSNISREEKLKTFYDYMRNKVEIFYQTHLIYSILLWGNFKTSDGKSFKRIYHGVNKKGKKSMLNAAMDLFLVNIYQQDLIKKGNKVIFATNDQILSEIVYRYKLIKVVSFKDSEGSNETVFSSFRIKDSDQFSNSFEDAMKSIEDDTQRRKQELILKQIDFFSSQKDREEIRRKVITEIEKLECLLGFS</sequence>
<evidence type="ECO:0000313" key="3">
    <source>
        <dbReference type="Proteomes" id="UP000013750"/>
    </source>
</evidence>
<keyword evidence="4" id="KW-1185">Reference proteome</keyword>
<protein>
    <recommendedName>
        <fullName evidence="5">PIN like domain-containing protein</fullName>
    </recommendedName>
</protein>
<dbReference type="EMBL" id="ASWH01000002">
    <property type="protein sequence ID" value="EOW79645.1"/>
    <property type="molecule type" value="Genomic_DNA"/>
</dbReference>
<reference evidence="2 4" key="2">
    <citation type="submission" date="2013-03" db="EMBL/GenBank/DDBJ databases">
        <title>The Genome Sequence of Enterococcus gilvus ATCC BAA-350 (PacBio/Illumina hybrid assembly).</title>
        <authorList>
            <consortium name="The Broad Institute Genomics Platform"/>
            <consortium name="The Broad Institute Genome Sequencing Center for Infectious Disease"/>
            <person name="Earl A."/>
            <person name="Russ C."/>
            <person name="Gilmore M."/>
            <person name="Surin D."/>
            <person name="Walker B."/>
            <person name="Young S."/>
            <person name="Zeng Q."/>
            <person name="Gargeya S."/>
            <person name="Fitzgerald M."/>
            <person name="Haas B."/>
            <person name="Abouelleil A."/>
            <person name="Allen A.W."/>
            <person name="Alvarado L."/>
            <person name="Arachchi H.M."/>
            <person name="Berlin A.M."/>
            <person name="Chapman S.B."/>
            <person name="Gainer-Dewar J."/>
            <person name="Goldberg J."/>
            <person name="Griggs A."/>
            <person name="Gujja S."/>
            <person name="Hansen M."/>
            <person name="Howarth C."/>
            <person name="Imamovic A."/>
            <person name="Ireland A."/>
            <person name="Larimer J."/>
            <person name="McCowan C."/>
            <person name="Murphy C."/>
            <person name="Pearson M."/>
            <person name="Poon T.W."/>
            <person name="Priest M."/>
            <person name="Roberts A."/>
            <person name="Saif S."/>
            <person name="Shea T."/>
            <person name="Sisk P."/>
            <person name="Sykes S."/>
            <person name="Wortman J."/>
            <person name="Nusbaum C."/>
            <person name="Birren B."/>
        </authorList>
    </citation>
    <scope>NUCLEOTIDE SEQUENCE [LARGE SCALE GENOMIC DNA]</scope>
    <source>
        <strain evidence="2 4">ATCC BAA-350</strain>
    </source>
</reference>
<accession>R2XVE5</accession>
<evidence type="ECO:0008006" key="5">
    <source>
        <dbReference type="Google" id="ProtNLM"/>
    </source>
</evidence>
<dbReference type="OrthoDB" id="9991526at2"/>
<name>R2XVE5_9ENTE</name>
<reference evidence="1 3" key="1">
    <citation type="submission" date="2013-02" db="EMBL/GenBank/DDBJ databases">
        <title>The Genome Sequence of Enterococcus gilvus ATCC BAA-350.</title>
        <authorList>
            <consortium name="The Broad Institute Genome Sequencing Platform"/>
            <consortium name="The Broad Institute Genome Sequencing Center for Infectious Disease"/>
            <person name="Earl A.M."/>
            <person name="Gilmore M.S."/>
            <person name="Lebreton F."/>
            <person name="Walker B."/>
            <person name="Young S.K."/>
            <person name="Zeng Q."/>
            <person name="Gargeya S."/>
            <person name="Fitzgerald M."/>
            <person name="Haas B."/>
            <person name="Abouelleil A."/>
            <person name="Alvarado L."/>
            <person name="Arachchi H.M."/>
            <person name="Berlin A.M."/>
            <person name="Chapman S.B."/>
            <person name="Dewar J."/>
            <person name="Goldberg J."/>
            <person name="Griggs A."/>
            <person name="Gujja S."/>
            <person name="Hansen M."/>
            <person name="Howarth C."/>
            <person name="Imamovic A."/>
            <person name="Larimer J."/>
            <person name="McCowan C."/>
            <person name="Murphy C."/>
            <person name="Neiman D."/>
            <person name="Pearson M."/>
            <person name="Priest M."/>
            <person name="Roberts A."/>
            <person name="Saif S."/>
            <person name="Shea T."/>
            <person name="Sisk P."/>
            <person name="Sykes S."/>
            <person name="Wortman J."/>
            <person name="Nusbaum C."/>
            <person name="Birren B."/>
        </authorList>
    </citation>
    <scope>NUCLEOTIDE SEQUENCE [LARGE SCALE GENOMIC DNA]</scope>
    <source>
        <strain evidence="1 3">ATCC BAA-350</strain>
    </source>
</reference>